<accession>A0ABW3JVT8</accession>
<evidence type="ECO:0000313" key="3">
    <source>
        <dbReference type="Proteomes" id="UP001597112"/>
    </source>
</evidence>
<comment type="caution">
    <text evidence="2">The sequence shown here is derived from an EMBL/GenBank/DDBJ whole genome shotgun (WGS) entry which is preliminary data.</text>
</comment>
<proteinExistence type="predicted"/>
<keyword evidence="1" id="KW-0732">Signal</keyword>
<evidence type="ECO:0000256" key="1">
    <source>
        <dbReference type="SAM" id="SignalP"/>
    </source>
</evidence>
<name>A0ABW3JVT8_9BACT</name>
<dbReference type="Proteomes" id="UP001597112">
    <property type="component" value="Unassembled WGS sequence"/>
</dbReference>
<keyword evidence="3" id="KW-1185">Reference proteome</keyword>
<dbReference type="RefSeq" id="WP_377573770.1">
    <property type="nucleotide sequence ID" value="NZ_JBHTKA010000001.1"/>
</dbReference>
<protein>
    <submittedName>
        <fullName evidence="2">DUF4932 domain-containing protein</fullName>
    </submittedName>
</protein>
<reference evidence="3" key="1">
    <citation type="journal article" date="2019" name="Int. J. Syst. Evol. Microbiol.">
        <title>The Global Catalogue of Microorganisms (GCM) 10K type strain sequencing project: providing services to taxonomists for standard genome sequencing and annotation.</title>
        <authorList>
            <consortium name="The Broad Institute Genomics Platform"/>
            <consortium name="The Broad Institute Genome Sequencing Center for Infectious Disease"/>
            <person name="Wu L."/>
            <person name="Ma J."/>
        </authorList>
    </citation>
    <scope>NUCLEOTIDE SEQUENCE [LARGE SCALE GENOMIC DNA]</scope>
    <source>
        <strain evidence="3">CCUG 58938</strain>
    </source>
</reference>
<gene>
    <name evidence="2" type="ORF">ACFQ21_01435</name>
</gene>
<dbReference type="PROSITE" id="PS51257">
    <property type="entry name" value="PROKAR_LIPOPROTEIN"/>
    <property type="match status" value="1"/>
</dbReference>
<feature type="chain" id="PRO_5046243474" evidence="1">
    <location>
        <begin position="20"/>
        <end position="361"/>
    </location>
</feature>
<evidence type="ECO:0000313" key="2">
    <source>
        <dbReference type="EMBL" id="MFD0997939.1"/>
    </source>
</evidence>
<dbReference type="EMBL" id="JBHTKA010000001">
    <property type="protein sequence ID" value="MFD0997939.1"/>
    <property type="molecule type" value="Genomic_DNA"/>
</dbReference>
<sequence>MRFVMVSCTLCLISLACRAQHFSDQYIAANKGKWSLEIPEVQELVHIVMAITPAGIADSNLVDHTTEYYQKVLAHFGKFKNEKIVQWINRELPQRYPYLKMDACGFYFNAADSIVKDQTYDQLSWTQNSIEGYIPELRQFAIRTSFRKFFRDNASYYEELGSLMRKQLTIDKQWQWLEHKFSLRYDNYRITFSPLVYGSHSTNRFEGNNFNQTIMFICGPVTHQRYNANVTEGFMTRVVFTEIDHNYVNPASDYYSDVIYSIFSDRSKWTAGKDSDHYEDALSVFNEYMTWAVFTLYAMDTYPAADFRIINERTEMQMVDRRGFCNYKAFNAKLMELYRAPNAPRLIADLYPAILEWCRKQ</sequence>
<organism evidence="2 3">
    <name type="scientific">Ohtaekwangia kribbensis</name>
    <dbReference type="NCBI Taxonomy" id="688913"/>
    <lineage>
        <taxon>Bacteria</taxon>
        <taxon>Pseudomonadati</taxon>
        <taxon>Bacteroidota</taxon>
        <taxon>Cytophagia</taxon>
        <taxon>Cytophagales</taxon>
        <taxon>Fulvivirgaceae</taxon>
        <taxon>Ohtaekwangia</taxon>
    </lineage>
</organism>
<feature type="signal peptide" evidence="1">
    <location>
        <begin position="1"/>
        <end position="19"/>
    </location>
</feature>